<feature type="transmembrane region" description="Helical" evidence="1">
    <location>
        <begin position="59"/>
        <end position="78"/>
    </location>
</feature>
<keyword evidence="1" id="KW-1133">Transmembrane helix</keyword>
<evidence type="ECO:0000256" key="1">
    <source>
        <dbReference type="SAM" id="Phobius"/>
    </source>
</evidence>
<proteinExistence type="predicted"/>
<name>A0A381PAT1_9ZZZZ</name>
<dbReference type="EMBL" id="UINC01000914">
    <property type="protein sequence ID" value="SUZ63358.1"/>
    <property type="molecule type" value="Genomic_DNA"/>
</dbReference>
<feature type="transmembrane region" description="Helical" evidence="1">
    <location>
        <begin position="33"/>
        <end position="53"/>
    </location>
</feature>
<evidence type="ECO:0008006" key="3">
    <source>
        <dbReference type="Google" id="ProtNLM"/>
    </source>
</evidence>
<protein>
    <recommendedName>
        <fullName evidence="3">DUF2244 domain-containing protein</fullName>
    </recommendedName>
</protein>
<sequence>MYYLLMIQIESDEKDLLFTITLRPNKSLSWKSNLLFIMAISLTCGAIGLGFYIVGASLILPFAGLEIILVGTCVYFVVQRTYKQEIITLTPERLKIEKGTRKPNQVWEYFRIWAFVVVEKPKHPWYPAHIHITSKGEKVPIGDFLTEEEKLSLVENLRNIIASLK</sequence>
<keyword evidence="1" id="KW-0812">Transmembrane</keyword>
<dbReference type="Pfam" id="PF10003">
    <property type="entry name" value="DUF2244"/>
    <property type="match status" value="1"/>
</dbReference>
<accession>A0A381PAT1</accession>
<evidence type="ECO:0000313" key="2">
    <source>
        <dbReference type="EMBL" id="SUZ63358.1"/>
    </source>
</evidence>
<keyword evidence="1" id="KW-0472">Membrane</keyword>
<reference evidence="2" key="1">
    <citation type="submission" date="2018-05" db="EMBL/GenBank/DDBJ databases">
        <authorList>
            <person name="Lanie J.A."/>
            <person name="Ng W.-L."/>
            <person name="Kazmierczak K.M."/>
            <person name="Andrzejewski T.M."/>
            <person name="Davidsen T.M."/>
            <person name="Wayne K.J."/>
            <person name="Tettelin H."/>
            <person name="Glass J.I."/>
            <person name="Rusch D."/>
            <person name="Podicherti R."/>
            <person name="Tsui H.-C.T."/>
            <person name="Winkler M.E."/>
        </authorList>
    </citation>
    <scope>NUCLEOTIDE SEQUENCE</scope>
</reference>
<gene>
    <name evidence="2" type="ORF">METZ01_LOCUS16212</name>
</gene>
<dbReference type="InterPro" id="IPR019253">
    <property type="entry name" value="DUF2244_TM"/>
</dbReference>
<dbReference type="AlphaFoldDB" id="A0A381PAT1"/>
<organism evidence="2">
    <name type="scientific">marine metagenome</name>
    <dbReference type="NCBI Taxonomy" id="408172"/>
    <lineage>
        <taxon>unclassified sequences</taxon>
        <taxon>metagenomes</taxon>
        <taxon>ecological metagenomes</taxon>
    </lineage>
</organism>